<evidence type="ECO:0000313" key="2">
    <source>
        <dbReference type="EMBL" id="OAD06206.1"/>
    </source>
</evidence>
<feature type="non-terminal residue" evidence="2">
    <location>
        <position position="1"/>
    </location>
</feature>
<accession>A0A168NFH3</accession>
<dbReference type="SUPFAM" id="SSF50729">
    <property type="entry name" value="PH domain-like"/>
    <property type="match status" value="1"/>
</dbReference>
<gene>
    <name evidence="2" type="ORF">MUCCIDRAFT_133339</name>
</gene>
<proteinExistence type="predicted"/>
<organism evidence="2 3">
    <name type="scientific">Mucor lusitanicus CBS 277.49</name>
    <dbReference type="NCBI Taxonomy" id="747725"/>
    <lineage>
        <taxon>Eukaryota</taxon>
        <taxon>Fungi</taxon>
        <taxon>Fungi incertae sedis</taxon>
        <taxon>Mucoromycota</taxon>
        <taxon>Mucoromycotina</taxon>
        <taxon>Mucoromycetes</taxon>
        <taxon>Mucorales</taxon>
        <taxon>Mucorineae</taxon>
        <taxon>Mucoraceae</taxon>
        <taxon>Mucor</taxon>
    </lineage>
</organism>
<dbReference type="InterPro" id="IPR011993">
    <property type="entry name" value="PH-like_dom_sf"/>
</dbReference>
<dbReference type="InterPro" id="IPR041681">
    <property type="entry name" value="PH_9"/>
</dbReference>
<dbReference type="VEuPathDB" id="FungiDB:MUCCIDRAFT_133339"/>
<dbReference type="Proteomes" id="UP000077051">
    <property type="component" value="Unassembled WGS sequence"/>
</dbReference>
<sequence>VVMRKHLLENANQKARHREWRECYLEVQDGELRIPASFGGVLPSNSSGTSSNKWSTHSQLVGKIALNHTLSNPLPPPGYNRQRPHVFAIQQSDGGVYLFQVSNAEQTHEWVSTCNYWAARESKEPLPGGVGNMEYGW</sequence>
<evidence type="ECO:0000259" key="1">
    <source>
        <dbReference type="Pfam" id="PF15410"/>
    </source>
</evidence>
<dbReference type="OrthoDB" id="2157641at2759"/>
<dbReference type="AlphaFoldDB" id="A0A168NFH3"/>
<reference evidence="2 3" key="1">
    <citation type="submission" date="2015-06" db="EMBL/GenBank/DDBJ databases">
        <title>Expansion of signal transduction pathways in fungi by whole-genome duplication.</title>
        <authorList>
            <consortium name="DOE Joint Genome Institute"/>
            <person name="Corrochano L.M."/>
            <person name="Kuo A."/>
            <person name="Marcet-Houben M."/>
            <person name="Polaino S."/>
            <person name="Salamov A."/>
            <person name="Villalobos J.M."/>
            <person name="Alvarez M.I."/>
            <person name="Avalos J."/>
            <person name="Benito E.P."/>
            <person name="Benoit I."/>
            <person name="Burger G."/>
            <person name="Camino L.P."/>
            <person name="Canovas D."/>
            <person name="Cerda-Olmedo E."/>
            <person name="Cheng J.-F."/>
            <person name="Dominguez A."/>
            <person name="Elias M."/>
            <person name="Eslava A.P."/>
            <person name="Glaser F."/>
            <person name="Grimwood J."/>
            <person name="Gutierrez G."/>
            <person name="Heitman J."/>
            <person name="Henrissat B."/>
            <person name="Iturriaga E.A."/>
            <person name="Lang B.F."/>
            <person name="Lavin J.L."/>
            <person name="Lee S."/>
            <person name="Li W."/>
            <person name="Lindquist E."/>
            <person name="Lopez-Garcia S."/>
            <person name="Luque E.M."/>
            <person name="Marcos A.T."/>
            <person name="Martin J."/>
            <person name="Mccluskey K."/>
            <person name="Medina H.R."/>
            <person name="Miralles-Duran A."/>
            <person name="Miyazaki A."/>
            <person name="Munoz-Torres E."/>
            <person name="Oguiza J.A."/>
            <person name="Ohm R."/>
            <person name="Olmedo M."/>
            <person name="Orejas M."/>
            <person name="Ortiz-Castellanos L."/>
            <person name="Pisabarro A.G."/>
            <person name="Rodriguez-Romero J."/>
            <person name="Ruiz-Herrera J."/>
            <person name="Ruiz-Vazquez R."/>
            <person name="Sanz C."/>
            <person name="Schackwitz W."/>
            <person name="Schmutz J."/>
            <person name="Shahriari M."/>
            <person name="Shelest E."/>
            <person name="Silva-Franco F."/>
            <person name="Soanes D."/>
            <person name="Syed K."/>
            <person name="Tagua V.G."/>
            <person name="Talbot N.J."/>
            <person name="Thon M."/>
            <person name="De Vries R.P."/>
            <person name="Wiebenga A."/>
            <person name="Yadav J.S."/>
            <person name="Braun E.L."/>
            <person name="Baker S."/>
            <person name="Garre V."/>
            <person name="Horwitz B."/>
            <person name="Torres-Martinez S."/>
            <person name="Idnurm A."/>
            <person name="Herrera-Estrella A."/>
            <person name="Gabaldon T."/>
            <person name="Grigoriev I.V."/>
        </authorList>
    </citation>
    <scope>NUCLEOTIDE SEQUENCE [LARGE SCALE GENOMIC DNA]</scope>
    <source>
        <strain evidence="2 3">CBS 277.49</strain>
    </source>
</reference>
<keyword evidence="3" id="KW-1185">Reference proteome</keyword>
<comment type="caution">
    <text evidence="2">The sequence shown here is derived from an EMBL/GenBank/DDBJ whole genome shotgun (WGS) entry which is preliminary data.</text>
</comment>
<dbReference type="Gene3D" id="2.30.29.30">
    <property type="entry name" value="Pleckstrin-homology domain (PH domain)/Phosphotyrosine-binding domain (PTB)"/>
    <property type="match status" value="1"/>
</dbReference>
<dbReference type="STRING" id="747725.A0A168NFH3"/>
<protein>
    <recommendedName>
        <fullName evidence="1">Pleckstrin homology domain-containing protein</fullName>
    </recommendedName>
</protein>
<dbReference type="Pfam" id="PF15410">
    <property type="entry name" value="PH_9"/>
    <property type="match status" value="1"/>
</dbReference>
<name>A0A168NFH3_MUCCL</name>
<feature type="domain" description="Pleckstrin homology" evidence="1">
    <location>
        <begin position="1"/>
        <end position="119"/>
    </location>
</feature>
<feature type="non-terminal residue" evidence="2">
    <location>
        <position position="137"/>
    </location>
</feature>
<dbReference type="EMBL" id="AMYB01000002">
    <property type="protein sequence ID" value="OAD06206.1"/>
    <property type="molecule type" value="Genomic_DNA"/>
</dbReference>
<evidence type="ECO:0000313" key="3">
    <source>
        <dbReference type="Proteomes" id="UP000077051"/>
    </source>
</evidence>